<dbReference type="RefSeq" id="WP_222876471.1">
    <property type="nucleotide sequence ID" value="NZ_AP023361.1"/>
</dbReference>
<evidence type="ECO:0000313" key="5">
    <source>
        <dbReference type="EMBL" id="BCJ89788.1"/>
    </source>
</evidence>
<evidence type="ECO:0000256" key="2">
    <source>
        <dbReference type="ARBA" id="ARBA00022741"/>
    </source>
</evidence>
<evidence type="ECO:0000256" key="1">
    <source>
        <dbReference type="ARBA" id="ARBA00005417"/>
    </source>
</evidence>
<dbReference type="GO" id="GO:0016887">
    <property type="term" value="F:ATP hydrolysis activity"/>
    <property type="evidence" value="ECO:0007669"/>
    <property type="project" value="InterPro"/>
</dbReference>
<dbReference type="PROSITE" id="PS00211">
    <property type="entry name" value="ABC_TRANSPORTER_1"/>
    <property type="match status" value="1"/>
</dbReference>
<proteinExistence type="inferred from homology"/>
<dbReference type="InterPro" id="IPR050334">
    <property type="entry name" value="Molybdenum_import_ModC"/>
</dbReference>
<dbReference type="AlphaFoldDB" id="A0A6S6QTK0"/>
<sequence length="210" mass="22592">MIEIDLSHRLDAFRLDVKFSSTAQVTALSGPSGAGKTTILNAIAGLIRPERGRISVSGRVLTDIASGRVVPRHKRRIGYVFQDARLFPHMSVLSNLTYGRRRAGASTPVEPVVELLGLGDLLKRKPRNLSGGEAQRVAIGRALLADPALLLLDEPLSSIDEARRAEILPFLKKLPESAGVPILYVSHSTDEIAKLAGAVIHIEAGKVVTK</sequence>
<dbReference type="PANTHER" id="PTHR43514:SF4">
    <property type="entry name" value="ABC TRANSPORTER I FAMILY MEMBER 10"/>
    <property type="match status" value="1"/>
</dbReference>
<dbReference type="Pfam" id="PF00005">
    <property type="entry name" value="ABC_tran"/>
    <property type="match status" value="1"/>
</dbReference>
<reference evidence="5 6" key="1">
    <citation type="submission" date="2020-08" db="EMBL/GenBank/DDBJ databases">
        <title>Genome sequence of Rhizobiales bacterium strain IZ6.</title>
        <authorList>
            <person name="Nakai R."/>
            <person name="Naganuma T."/>
        </authorList>
    </citation>
    <scope>NUCLEOTIDE SEQUENCE [LARGE SCALE GENOMIC DNA]</scope>
    <source>
        <strain evidence="5 6">IZ6</strain>
    </source>
</reference>
<dbReference type="KEGG" id="tso:IZ6_05230"/>
<name>A0A6S6QTK0_9HYPH</name>
<keyword evidence="6" id="KW-1185">Reference proteome</keyword>
<dbReference type="SMART" id="SM00382">
    <property type="entry name" value="AAA"/>
    <property type="match status" value="1"/>
</dbReference>
<protein>
    <recommendedName>
        <fullName evidence="4">ABC transporter domain-containing protein</fullName>
    </recommendedName>
</protein>
<accession>A0A6S6QTK0</accession>
<dbReference type="PANTHER" id="PTHR43514">
    <property type="entry name" value="ABC TRANSPORTER I FAMILY MEMBER 10"/>
    <property type="match status" value="1"/>
</dbReference>
<organism evidence="5 6">
    <name type="scientific">Terrihabitans soli</name>
    <dbReference type="NCBI Taxonomy" id="708113"/>
    <lineage>
        <taxon>Bacteria</taxon>
        <taxon>Pseudomonadati</taxon>
        <taxon>Pseudomonadota</taxon>
        <taxon>Alphaproteobacteria</taxon>
        <taxon>Hyphomicrobiales</taxon>
        <taxon>Terrihabitans</taxon>
    </lineage>
</organism>
<dbReference type="InterPro" id="IPR027417">
    <property type="entry name" value="P-loop_NTPase"/>
</dbReference>
<evidence type="ECO:0000313" key="6">
    <source>
        <dbReference type="Proteomes" id="UP000515317"/>
    </source>
</evidence>
<feature type="domain" description="ABC transporter" evidence="4">
    <location>
        <begin position="1"/>
        <end position="210"/>
    </location>
</feature>
<dbReference type="EMBL" id="AP023361">
    <property type="protein sequence ID" value="BCJ89788.1"/>
    <property type="molecule type" value="Genomic_DNA"/>
</dbReference>
<gene>
    <name evidence="5" type="ORF">IZ6_05230</name>
</gene>
<dbReference type="Proteomes" id="UP000515317">
    <property type="component" value="Chromosome"/>
</dbReference>
<keyword evidence="2" id="KW-0547">Nucleotide-binding</keyword>
<dbReference type="InterPro" id="IPR003439">
    <property type="entry name" value="ABC_transporter-like_ATP-bd"/>
</dbReference>
<dbReference type="PROSITE" id="PS50893">
    <property type="entry name" value="ABC_TRANSPORTER_2"/>
    <property type="match status" value="1"/>
</dbReference>
<keyword evidence="3" id="KW-0067">ATP-binding</keyword>
<dbReference type="InterPro" id="IPR017871">
    <property type="entry name" value="ABC_transporter-like_CS"/>
</dbReference>
<dbReference type="InterPro" id="IPR003593">
    <property type="entry name" value="AAA+_ATPase"/>
</dbReference>
<comment type="similarity">
    <text evidence="1">Belongs to the ABC transporter superfamily.</text>
</comment>
<evidence type="ECO:0000259" key="4">
    <source>
        <dbReference type="PROSITE" id="PS50893"/>
    </source>
</evidence>
<evidence type="ECO:0000256" key="3">
    <source>
        <dbReference type="ARBA" id="ARBA00022840"/>
    </source>
</evidence>
<dbReference type="Gene3D" id="3.40.50.300">
    <property type="entry name" value="P-loop containing nucleotide triphosphate hydrolases"/>
    <property type="match status" value="1"/>
</dbReference>
<dbReference type="GO" id="GO:0005524">
    <property type="term" value="F:ATP binding"/>
    <property type="evidence" value="ECO:0007669"/>
    <property type="project" value="UniProtKB-KW"/>
</dbReference>
<dbReference type="SUPFAM" id="SSF52540">
    <property type="entry name" value="P-loop containing nucleoside triphosphate hydrolases"/>
    <property type="match status" value="1"/>
</dbReference>